<evidence type="ECO:0000256" key="5">
    <source>
        <dbReference type="ARBA" id="ARBA00023136"/>
    </source>
</evidence>
<feature type="transmembrane region" description="Helical" evidence="6">
    <location>
        <begin position="18"/>
        <end position="40"/>
    </location>
</feature>
<evidence type="ECO:0000313" key="8">
    <source>
        <dbReference type="Proteomes" id="UP000614811"/>
    </source>
</evidence>
<dbReference type="Proteomes" id="UP000614811">
    <property type="component" value="Unassembled WGS sequence"/>
</dbReference>
<name>A0A918RYT5_9GAMM</name>
<evidence type="ECO:0000256" key="1">
    <source>
        <dbReference type="ARBA" id="ARBA00004141"/>
    </source>
</evidence>
<dbReference type="Pfam" id="PF04241">
    <property type="entry name" value="DUF423"/>
    <property type="match status" value="1"/>
</dbReference>
<proteinExistence type="inferred from homology"/>
<dbReference type="InterPro" id="IPR006696">
    <property type="entry name" value="DUF423"/>
</dbReference>
<comment type="caution">
    <text evidence="7">The sequence shown here is derived from an EMBL/GenBank/DDBJ whole genome shotgun (WGS) entry which is preliminary data.</text>
</comment>
<comment type="similarity">
    <text evidence="2">Belongs to the UPF0382 family.</text>
</comment>
<keyword evidence="5 6" id="KW-0472">Membrane</keyword>
<dbReference type="RefSeq" id="WP_229794299.1">
    <property type="nucleotide sequence ID" value="NZ_BMXA01000005.1"/>
</dbReference>
<protein>
    <submittedName>
        <fullName evidence="7">Membrane protein</fullName>
    </submittedName>
</protein>
<dbReference type="PANTHER" id="PTHR43461">
    <property type="entry name" value="TRANSMEMBRANE PROTEIN 256"/>
    <property type="match status" value="1"/>
</dbReference>
<accession>A0A918RYT5</accession>
<feature type="transmembrane region" description="Helical" evidence="6">
    <location>
        <begin position="60"/>
        <end position="76"/>
    </location>
</feature>
<comment type="subcellular location">
    <subcellularLocation>
        <location evidence="1">Membrane</location>
        <topology evidence="1">Multi-pass membrane protein</topology>
    </subcellularLocation>
</comment>
<dbReference type="EMBL" id="BMXA01000005">
    <property type="protein sequence ID" value="GHA15946.1"/>
    <property type="molecule type" value="Genomic_DNA"/>
</dbReference>
<keyword evidence="8" id="KW-1185">Reference proteome</keyword>
<evidence type="ECO:0000256" key="6">
    <source>
        <dbReference type="SAM" id="Phobius"/>
    </source>
</evidence>
<feature type="transmembrane region" description="Helical" evidence="6">
    <location>
        <begin position="83"/>
        <end position="106"/>
    </location>
</feature>
<feature type="transmembrane region" description="Helical" evidence="6">
    <location>
        <begin position="112"/>
        <end position="136"/>
    </location>
</feature>
<reference evidence="7" key="2">
    <citation type="submission" date="2020-09" db="EMBL/GenBank/DDBJ databases">
        <authorList>
            <person name="Sun Q."/>
            <person name="Kim S."/>
        </authorList>
    </citation>
    <scope>NUCLEOTIDE SEQUENCE</scope>
    <source>
        <strain evidence="7">KCTC 12711</strain>
    </source>
</reference>
<evidence type="ECO:0000256" key="2">
    <source>
        <dbReference type="ARBA" id="ARBA00009694"/>
    </source>
</evidence>
<gene>
    <name evidence="7" type="ORF">GCM10008090_27070</name>
</gene>
<dbReference type="AlphaFoldDB" id="A0A918RYT5"/>
<evidence type="ECO:0000256" key="3">
    <source>
        <dbReference type="ARBA" id="ARBA00022692"/>
    </source>
</evidence>
<keyword evidence="4 6" id="KW-1133">Transmembrane helix</keyword>
<reference evidence="7" key="1">
    <citation type="journal article" date="2014" name="Int. J. Syst. Evol. Microbiol.">
        <title>Complete genome sequence of Corynebacterium casei LMG S-19264T (=DSM 44701T), isolated from a smear-ripened cheese.</title>
        <authorList>
            <consortium name="US DOE Joint Genome Institute (JGI-PGF)"/>
            <person name="Walter F."/>
            <person name="Albersmeier A."/>
            <person name="Kalinowski J."/>
            <person name="Ruckert C."/>
        </authorList>
    </citation>
    <scope>NUCLEOTIDE SEQUENCE</scope>
    <source>
        <strain evidence="7">KCTC 12711</strain>
    </source>
</reference>
<dbReference type="PANTHER" id="PTHR43461:SF1">
    <property type="entry name" value="TRANSMEMBRANE PROTEIN 256"/>
    <property type="match status" value="1"/>
</dbReference>
<keyword evidence="3 6" id="KW-0812">Transmembrane</keyword>
<sequence length="144" mass="15381">MSDLSLKSSDSNAGFSRIILLIGAVLCLTSVALGAFGAHALEALLRANNRLSTYELANQYQFYHALGLLALGAVALNQPRSWVTLPVVLCLVVGVLIFCGSLYTLALTDASWLGAITPVGGVLLLAGWTMLLINFWRTDQRISS</sequence>
<organism evidence="7 8">
    <name type="scientific">Arenicella chitinivorans</name>
    <dbReference type="NCBI Taxonomy" id="1329800"/>
    <lineage>
        <taxon>Bacteria</taxon>
        <taxon>Pseudomonadati</taxon>
        <taxon>Pseudomonadota</taxon>
        <taxon>Gammaproteobacteria</taxon>
        <taxon>Arenicellales</taxon>
        <taxon>Arenicellaceae</taxon>
        <taxon>Arenicella</taxon>
    </lineage>
</organism>
<evidence type="ECO:0000256" key="4">
    <source>
        <dbReference type="ARBA" id="ARBA00022989"/>
    </source>
</evidence>
<evidence type="ECO:0000313" key="7">
    <source>
        <dbReference type="EMBL" id="GHA15946.1"/>
    </source>
</evidence>
<dbReference type="GO" id="GO:0005886">
    <property type="term" value="C:plasma membrane"/>
    <property type="evidence" value="ECO:0007669"/>
    <property type="project" value="TreeGrafter"/>
</dbReference>